<dbReference type="InterPro" id="IPR036518">
    <property type="entry name" value="CobE/GbiG_C_sf"/>
</dbReference>
<dbReference type="SUPFAM" id="SSF159664">
    <property type="entry name" value="CobE/GbiG C-terminal domain-like"/>
    <property type="match status" value="1"/>
</dbReference>
<dbReference type="Gene3D" id="3.30.420.180">
    <property type="entry name" value="CobE/GbiG C-terminal domain"/>
    <property type="match status" value="1"/>
</dbReference>
<dbReference type="Proteomes" id="UP001082899">
    <property type="component" value="Unassembled WGS sequence"/>
</dbReference>
<name>A0ABT3ZGQ1_9BURK</name>
<dbReference type="Pfam" id="PF01890">
    <property type="entry name" value="CbiG_C"/>
    <property type="match status" value="1"/>
</dbReference>
<proteinExistence type="predicted"/>
<dbReference type="InterPro" id="IPR052553">
    <property type="entry name" value="CbiG_hydrolase"/>
</dbReference>
<feature type="domain" description="CobE/GbiG C-terminal" evidence="1">
    <location>
        <begin position="69"/>
        <end position="157"/>
    </location>
</feature>
<dbReference type="PANTHER" id="PTHR37477:SF1">
    <property type="entry name" value="COBALT-PRECORRIN-5A HYDROLASE"/>
    <property type="match status" value="1"/>
</dbReference>
<dbReference type="PANTHER" id="PTHR37477">
    <property type="entry name" value="COBALT-PRECORRIN-5A HYDROLASE"/>
    <property type="match status" value="1"/>
</dbReference>
<protein>
    <submittedName>
        <fullName evidence="2">Cobalamin biosynthesis protein</fullName>
    </submittedName>
</protein>
<evidence type="ECO:0000313" key="3">
    <source>
        <dbReference type="Proteomes" id="UP001082899"/>
    </source>
</evidence>
<dbReference type="EMBL" id="JAPMXC010000001">
    <property type="protein sequence ID" value="MCY0385705.1"/>
    <property type="molecule type" value="Genomic_DNA"/>
</dbReference>
<dbReference type="RefSeq" id="WP_267844829.1">
    <property type="nucleotide sequence ID" value="NZ_JAPMXC010000001.1"/>
</dbReference>
<evidence type="ECO:0000313" key="2">
    <source>
        <dbReference type="EMBL" id="MCY0385705.1"/>
    </source>
</evidence>
<gene>
    <name evidence="2" type="ORF">OVY01_00310</name>
</gene>
<organism evidence="2 3">
    <name type="scientific">Robbsia betulipollinis</name>
    <dbReference type="NCBI Taxonomy" id="2981849"/>
    <lineage>
        <taxon>Bacteria</taxon>
        <taxon>Pseudomonadati</taxon>
        <taxon>Pseudomonadota</taxon>
        <taxon>Betaproteobacteria</taxon>
        <taxon>Burkholderiales</taxon>
        <taxon>Burkholderiaceae</taxon>
        <taxon>Robbsia</taxon>
    </lineage>
</organism>
<keyword evidence="3" id="KW-1185">Reference proteome</keyword>
<sequence>MTLYTIGLGCRRGVGSAAIDAAVRFALGATWSARLLPDAGDHRPFAGGPAAVDTHASGTGTATWNTGVLVQVATLDAKATESGLLDYCARHRLALRHFPQEALAALAAHAPDVSRPSDAVRARFGIDGVCELAALCASPRGVLLVRKTSRHGVSVALSGPAATGPVWEDASTFTDDR</sequence>
<evidence type="ECO:0000259" key="1">
    <source>
        <dbReference type="Pfam" id="PF01890"/>
    </source>
</evidence>
<accession>A0ABT3ZGQ1</accession>
<reference evidence="2" key="1">
    <citation type="submission" date="2022-11" db="EMBL/GenBank/DDBJ databases">
        <title>Robbsia betulipollinis sp. nov., isolated from pollen of birch (Betula pendula).</title>
        <authorList>
            <person name="Shi H."/>
            <person name="Ambika Manirajan B."/>
            <person name="Ratering S."/>
            <person name="Geissler-Plaum R."/>
            <person name="Schnell S."/>
        </authorList>
    </citation>
    <scope>NUCLEOTIDE SEQUENCE</scope>
    <source>
        <strain evidence="2">Bb-Pol-6</strain>
    </source>
</reference>
<comment type="caution">
    <text evidence="2">The sequence shown here is derived from an EMBL/GenBank/DDBJ whole genome shotgun (WGS) entry which is preliminary data.</text>
</comment>
<dbReference type="InterPro" id="IPR002750">
    <property type="entry name" value="CobE/GbiG_C"/>
</dbReference>